<dbReference type="OrthoDB" id="140543at2157"/>
<dbReference type="InterPro" id="IPR050644">
    <property type="entry name" value="PG_Glycine_Bridge_Synth"/>
</dbReference>
<accession>Q0W3E3</accession>
<feature type="domain" description="BioF2-like acetyltransferase" evidence="1">
    <location>
        <begin position="165"/>
        <end position="288"/>
    </location>
</feature>
<dbReference type="InterPro" id="IPR038740">
    <property type="entry name" value="BioF2-like_GNAT_dom"/>
</dbReference>
<keyword evidence="3" id="KW-1185">Reference proteome</keyword>
<evidence type="ECO:0000259" key="1">
    <source>
        <dbReference type="Pfam" id="PF13480"/>
    </source>
</evidence>
<dbReference type="AlphaFoldDB" id="Q0W3E3"/>
<dbReference type="PANTHER" id="PTHR36174">
    <property type="entry name" value="LIPID II:GLYCINE GLYCYLTRANSFERASE"/>
    <property type="match status" value="1"/>
</dbReference>
<name>Q0W3E3_METAR</name>
<dbReference type="Pfam" id="PF13480">
    <property type="entry name" value="Acetyltransf_6"/>
    <property type="match status" value="1"/>
</dbReference>
<dbReference type="EMBL" id="AM114193">
    <property type="protein sequence ID" value="CAJ37100.1"/>
    <property type="molecule type" value="Genomic_DNA"/>
</dbReference>
<dbReference type="SUPFAM" id="SSF55729">
    <property type="entry name" value="Acyl-CoA N-acyltransferases (Nat)"/>
    <property type="match status" value="1"/>
</dbReference>
<dbReference type="Proteomes" id="UP000000663">
    <property type="component" value="Chromosome"/>
</dbReference>
<gene>
    <name evidence="2" type="ORF">RCIX1933</name>
</gene>
<dbReference type="STRING" id="351160.RCIX1933"/>
<dbReference type="RefSeq" id="WP_012035471.1">
    <property type="nucleotide sequence ID" value="NC_009464.1"/>
</dbReference>
<dbReference type="Gene3D" id="3.40.630.30">
    <property type="match status" value="2"/>
</dbReference>
<organism evidence="2 3">
    <name type="scientific">Methanocella arvoryzae (strain DSM 22066 / NBRC 105507 / MRE50)</name>
    <dbReference type="NCBI Taxonomy" id="351160"/>
    <lineage>
        <taxon>Archaea</taxon>
        <taxon>Methanobacteriati</taxon>
        <taxon>Methanobacteriota</taxon>
        <taxon>Stenosarchaea group</taxon>
        <taxon>Methanomicrobia</taxon>
        <taxon>Methanocellales</taxon>
        <taxon>Methanocellaceae</taxon>
        <taxon>Methanocella</taxon>
    </lineage>
</organism>
<sequence length="333" mass="38637">MTIALIDNKKVWDDFIDQSPQGQLFHKWDALKIIEKHTGYKLFTYAVYKGNAIIGVFPVFYRNINGIKAIFSPPPNTCVPYMGFAMCTEYSGLKQKRKEHYLSSVVDEVNAEINKLGPNFISANIIPGFIDVRPFKWNHYAGDLNFTFIIDLERPLEDIMASFDSTCKKNIKKMEKLDLPIEPTTDVETFYDIMNRRYNEQGIKMPMISAKYLKDIREAFPDNIKLYFLYNEGKVAGLNGNIEYKDKVTLWLGNANMHMDFAANDYLVWQFIKSAKERGFKRLEIQGAGEKRLSEFKSKFSPTLELCHYIYKKDNLGKLAEVAYANIVRKKWV</sequence>
<dbReference type="eggNOG" id="arCOG03320">
    <property type="taxonomic scope" value="Archaea"/>
</dbReference>
<dbReference type="GeneID" id="5145597"/>
<evidence type="ECO:0000313" key="3">
    <source>
        <dbReference type="Proteomes" id="UP000000663"/>
    </source>
</evidence>
<dbReference type="PANTHER" id="PTHR36174:SF1">
    <property type="entry name" value="LIPID II:GLYCINE GLYCYLTRANSFERASE"/>
    <property type="match status" value="1"/>
</dbReference>
<evidence type="ECO:0000313" key="2">
    <source>
        <dbReference type="EMBL" id="CAJ37100.1"/>
    </source>
</evidence>
<reference evidence="2 3" key="1">
    <citation type="journal article" date="2006" name="Science">
        <title>Genome of rice cluster I archaea -- the key methane producers in the rice rhizosphere.</title>
        <authorList>
            <person name="Erkel C."/>
            <person name="Kube M."/>
            <person name="Reinhardt R."/>
            <person name="Liesack W."/>
        </authorList>
    </citation>
    <scope>NUCLEOTIDE SEQUENCE [LARGE SCALE GENOMIC DNA]</scope>
    <source>
        <strain evidence="3">DSM 22066 / NBRC 105507 / MRE50</strain>
    </source>
</reference>
<dbReference type="InterPro" id="IPR016181">
    <property type="entry name" value="Acyl_CoA_acyltransferase"/>
</dbReference>
<dbReference type="KEGG" id="rci:RCIX1933"/>
<proteinExistence type="predicted"/>
<protein>
    <recommendedName>
        <fullName evidence="1">BioF2-like acetyltransferase domain-containing protein</fullName>
    </recommendedName>
</protein>